<protein>
    <submittedName>
        <fullName evidence="5">PAS domain-containing protein</fullName>
    </submittedName>
</protein>
<dbReference type="EMBL" id="CP147988">
    <property type="protein sequence ID" value="WXK52071.1"/>
    <property type="molecule type" value="Genomic_DNA"/>
</dbReference>
<name>A0ABZ2QKJ6_9FLAO</name>
<keyword evidence="2" id="KW-0288">FMN</keyword>
<dbReference type="PROSITE" id="PS50112">
    <property type="entry name" value="PAS"/>
    <property type="match status" value="1"/>
</dbReference>
<sequence>MKNKNIDDFLERNSVPILAWDFHYEYVNELKALSADLKKVSQISTEFTWDEKKLNIQERIKDEVVLVTDLDLRIVFASSGIKKMTGYREEEILGKTPKMFQGPATSQKDLREIRDAVKLKIPFEKTLENYRKNGNTYKCIINAFPVFNLKGEASHFIAFEKQDLSA</sequence>
<dbReference type="PANTHER" id="PTHR47429:SF2">
    <property type="entry name" value="PROTEIN TWIN LOV 1"/>
    <property type="match status" value="1"/>
</dbReference>
<feature type="domain" description="PAS" evidence="4">
    <location>
        <begin position="65"/>
        <end position="96"/>
    </location>
</feature>
<dbReference type="Pfam" id="PF13426">
    <property type="entry name" value="PAS_9"/>
    <property type="match status" value="1"/>
</dbReference>
<evidence type="ECO:0000313" key="6">
    <source>
        <dbReference type="Proteomes" id="UP001447857"/>
    </source>
</evidence>
<evidence type="ECO:0000256" key="3">
    <source>
        <dbReference type="ARBA" id="ARBA00022991"/>
    </source>
</evidence>
<dbReference type="RefSeq" id="WP_111284899.1">
    <property type="nucleotide sequence ID" value="NZ_CP147988.1"/>
</dbReference>
<evidence type="ECO:0000313" key="5">
    <source>
        <dbReference type="EMBL" id="WXK52071.1"/>
    </source>
</evidence>
<dbReference type="Gene3D" id="3.30.450.20">
    <property type="entry name" value="PAS domain"/>
    <property type="match status" value="1"/>
</dbReference>
<evidence type="ECO:0000259" key="4">
    <source>
        <dbReference type="PROSITE" id="PS50112"/>
    </source>
</evidence>
<keyword evidence="3" id="KW-0157">Chromophore</keyword>
<dbReference type="SUPFAM" id="SSF55785">
    <property type="entry name" value="PYP-like sensor domain (PAS domain)"/>
    <property type="match status" value="1"/>
</dbReference>
<keyword evidence="1" id="KW-0285">Flavoprotein</keyword>
<dbReference type="InterPro" id="IPR035965">
    <property type="entry name" value="PAS-like_dom_sf"/>
</dbReference>
<dbReference type="PANTHER" id="PTHR47429">
    <property type="entry name" value="PROTEIN TWIN LOV 1"/>
    <property type="match status" value="1"/>
</dbReference>
<accession>A0ABZ2QKJ6</accession>
<dbReference type="InterPro" id="IPR000014">
    <property type="entry name" value="PAS"/>
</dbReference>
<reference evidence="5 6" key="1">
    <citation type="submission" date="2024-02" db="EMBL/GenBank/DDBJ databases">
        <title>complete genome of Flavobacterium ginsenosidimutans Str. YTB16.</title>
        <authorList>
            <person name="Wang Q."/>
        </authorList>
    </citation>
    <scope>NUCLEOTIDE SEQUENCE [LARGE SCALE GENOMIC DNA]</scope>
    <source>
        <strain evidence="5 6">YTB16</strain>
    </source>
</reference>
<dbReference type="NCBIfam" id="TIGR00229">
    <property type="entry name" value="sensory_box"/>
    <property type="match status" value="1"/>
</dbReference>
<gene>
    <name evidence="5" type="ORF">V6624_10550</name>
</gene>
<keyword evidence="6" id="KW-1185">Reference proteome</keyword>
<evidence type="ECO:0000256" key="1">
    <source>
        <dbReference type="ARBA" id="ARBA00022630"/>
    </source>
</evidence>
<proteinExistence type="predicted"/>
<dbReference type="SMART" id="SM00091">
    <property type="entry name" value="PAS"/>
    <property type="match status" value="1"/>
</dbReference>
<dbReference type="Proteomes" id="UP001447857">
    <property type="component" value="Chromosome"/>
</dbReference>
<organism evidence="5 6">
    <name type="scientific">Flavobacterium ginsenosidimutans</name>
    <dbReference type="NCBI Taxonomy" id="687844"/>
    <lineage>
        <taxon>Bacteria</taxon>
        <taxon>Pseudomonadati</taxon>
        <taxon>Bacteroidota</taxon>
        <taxon>Flavobacteriia</taxon>
        <taxon>Flavobacteriales</taxon>
        <taxon>Flavobacteriaceae</taxon>
        <taxon>Flavobacterium</taxon>
    </lineage>
</organism>
<dbReference type="CDD" id="cd00130">
    <property type="entry name" value="PAS"/>
    <property type="match status" value="1"/>
</dbReference>
<evidence type="ECO:0000256" key="2">
    <source>
        <dbReference type="ARBA" id="ARBA00022643"/>
    </source>
</evidence>